<keyword evidence="3" id="KW-1185">Reference proteome</keyword>
<gene>
    <name evidence="2" type="ORF">GCM10007877_29210</name>
</gene>
<keyword evidence="1" id="KW-0812">Transmembrane</keyword>
<organism evidence="2 3">
    <name type="scientific">Marinibactrum halimedae</name>
    <dbReference type="NCBI Taxonomy" id="1444977"/>
    <lineage>
        <taxon>Bacteria</taxon>
        <taxon>Pseudomonadati</taxon>
        <taxon>Pseudomonadota</taxon>
        <taxon>Gammaproteobacteria</taxon>
        <taxon>Cellvibrionales</taxon>
        <taxon>Cellvibrionaceae</taxon>
        <taxon>Marinibactrum</taxon>
    </lineage>
</organism>
<dbReference type="RefSeq" id="WP_232595155.1">
    <property type="nucleotide sequence ID" value="NZ_BSPD01000067.1"/>
</dbReference>
<dbReference type="EMBL" id="BSPD01000067">
    <property type="protein sequence ID" value="GLS27202.1"/>
    <property type="molecule type" value="Genomic_DNA"/>
</dbReference>
<evidence type="ECO:0000313" key="3">
    <source>
        <dbReference type="Proteomes" id="UP001156870"/>
    </source>
</evidence>
<dbReference type="AlphaFoldDB" id="A0AA37WQG3"/>
<protein>
    <submittedName>
        <fullName evidence="2">Uncharacterized protein</fullName>
    </submittedName>
</protein>
<accession>A0AA37WQG3</accession>
<sequence length="122" mass="13509">MLNRMTSRQWQRFVWGAISLSGALLITVGLWLSQVPEPAEGPVMAGQEASSEVEASADMALEFILGKDEIPSLENNSSPSSSHYTDAVKAYDDAWCEQLMSKSNEQWAEADFVNFSKYCLNP</sequence>
<keyword evidence="1" id="KW-1133">Transmembrane helix</keyword>
<evidence type="ECO:0000313" key="2">
    <source>
        <dbReference type="EMBL" id="GLS27202.1"/>
    </source>
</evidence>
<feature type="transmembrane region" description="Helical" evidence="1">
    <location>
        <begin position="12"/>
        <end position="32"/>
    </location>
</feature>
<comment type="caution">
    <text evidence="2">The sequence shown here is derived from an EMBL/GenBank/DDBJ whole genome shotgun (WGS) entry which is preliminary data.</text>
</comment>
<evidence type="ECO:0000256" key="1">
    <source>
        <dbReference type="SAM" id="Phobius"/>
    </source>
</evidence>
<dbReference type="Proteomes" id="UP001156870">
    <property type="component" value="Unassembled WGS sequence"/>
</dbReference>
<proteinExistence type="predicted"/>
<name>A0AA37WQG3_9GAMM</name>
<reference evidence="2 3" key="1">
    <citation type="journal article" date="2014" name="Int. J. Syst. Evol. Microbiol.">
        <title>Complete genome sequence of Corynebacterium casei LMG S-19264T (=DSM 44701T), isolated from a smear-ripened cheese.</title>
        <authorList>
            <consortium name="US DOE Joint Genome Institute (JGI-PGF)"/>
            <person name="Walter F."/>
            <person name="Albersmeier A."/>
            <person name="Kalinowski J."/>
            <person name="Ruckert C."/>
        </authorList>
    </citation>
    <scope>NUCLEOTIDE SEQUENCE [LARGE SCALE GENOMIC DNA]</scope>
    <source>
        <strain evidence="2 3">NBRC 110095</strain>
    </source>
</reference>
<keyword evidence="1" id="KW-0472">Membrane</keyword>